<evidence type="ECO:0000313" key="2">
    <source>
        <dbReference type="Proteomes" id="UP001227268"/>
    </source>
</evidence>
<proteinExistence type="predicted"/>
<organism evidence="1 2">
    <name type="scientific">Naganishia friedmannii</name>
    <dbReference type="NCBI Taxonomy" id="89922"/>
    <lineage>
        <taxon>Eukaryota</taxon>
        <taxon>Fungi</taxon>
        <taxon>Dikarya</taxon>
        <taxon>Basidiomycota</taxon>
        <taxon>Agaricomycotina</taxon>
        <taxon>Tremellomycetes</taxon>
        <taxon>Filobasidiales</taxon>
        <taxon>Filobasidiaceae</taxon>
        <taxon>Naganishia</taxon>
    </lineage>
</organism>
<reference evidence="1" key="1">
    <citation type="submission" date="2023-04" db="EMBL/GenBank/DDBJ databases">
        <title>Draft Genome sequencing of Naganishia species isolated from polar environments using Oxford Nanopore Technology.</title>
        <authorList>
            <person name="Leo P."/>
            <person name="Venkateswaran K."/>
        </authorList>
    </citation>
    <scope>NUCLEOTIDE SEQUENCE</scope>
    <source>
        <strain evidence="1">MNA-CCFEE 5423</strain>
    </source>
</reference>
<dbReference type="EMBL" id="JASBWT010000017">
    <property type="protein sequence ID" value="KAJ9097205.1"/>
    <property type="molecule type" value="Genomic_DNA"/>
</dbReference>
<sequence>MSSSPFTLKWGIIATGKQLYCCVGGCVGILTICSLLSRIHLSSVYPVRYSNPQSSPPIIDLWLYNRRNASDLRHVVTAVGSRSVASAQKFIDDVLSSTDDSKSATPYGSYADVFADKNVDVVYIGTPHTMHYENTKAALLAGKHVLCEKPFTFDLAELDELIKIAREKDLFLMEAVWTRFHPVAYKLQEVIFSGKYGKVKRIFADLSVNTKPDERELTDRMIAPELGGGGLLDLGPYPMTMLLMHQHPDNKTKAGPSSIVGHMVPYARTGVDGHSTWILEWKDLGVAICTASITTQMSTETAAIIQLESAEVHIDFPTYRPQGFTVIARPSKESPAEGDPITYEKTHYDCSIPETDGRGMQYQADEVARCIRDGKKESERRDLAESRIVMHVFDEVRKQGGYPVKEGKAGPSKGL</sequence>
<comment type="caution">
    <text evidence="1">The sequence shown here is derived from an EMBL/GenBank/DDBJ whole genome shotgun (WGS) entry which is preliminary data.</text>
</comment>
<name>A0ACC2VDN5_9TREE</name>
<keyword evidence="2" id="KW-1185">Reference proteome</keyword>
<dbReference type="Proteomes" id="UP001227268">
    <property type="component" value="Unassembled WGS sequence"/>
</dbReference>
<evidence type="ECO:0000313" key="1">
    <source>
        <dbReference type="EMBL" id="KAJ9097205.1"/>
    </source>
</evidence>
<protein>
    <submittedName>
        <fullName evidence="1">Uncharacterized protein</fullName>
    </submittedName>
</protein>
<accession>A0ACC2VDN5</accession>
<gene>
    <name evidence="1" type="ORF">QFC21_004874</name>
</gene>